<proteinExistence type="predicted"/>
<dbReference type="Proteomes" id="UP000749559">
    <property type="component" value="Unassembled WGS sequence"/>
</dbReference>
<dbReference type="OrthoDB" id="9995382at2759"/>
<reference evidence="3" key="1">
    <citation type="submission" date="2022-03" db="EMBL/GenBank/DDBJ databases">
        <authorList>
            <person name="Martin C."/>
        </authorList>
    </citation>
    <scope>NUCLEOTIDE SEQUENCE</scope>
</reference>
<keyword evidence="4" id="KW-1185">Reference proteome</keyword>
<organism evidence="3 4">
    <name type="scientific">Owenia fusiformis</name>
    <name type="common">Polychaete worm</name>
    <dbReference type="NCBI Taxonomy" id="6347"/>
    <lineage>
        <taxon>Eukaryota</taxon>
        <taxon>Metazoa</taxon>
        <taxon>Spiralia</taxon>
        <taxon>Lophotrochozoa</taxon>
        <taxon>Annelida</taxon>
        <taxon>Polychaeta</taxon>
        <taxon>Sedentaria</taxon>
        <taxon>Canalipalpata</taxon>
        <taxon>Sabellida</taxon>
        <taxon>Oweniida</taxon>
        <taxon>Oweniidae</taxon>
        <taxon>Owenia</taxon>
    </lineage>
</organism>
<sequence>MARFKLVIFVILISKVPFLCDAVKGKRMKEIEERVNQFGELFNAGKFKEIGEMHTEDAIYLPNDGNITIGKAAIAEFYDNGFSGKNIRLDIYTNKVFGRGSFLAAFGECDIYYPNGSLIIHIRFIANFKRIGEEWMIAGNVENTGPRE</sequence>
<evidence type="ECO:0000256" key="1">
    <source>
        <dbReference type="SAM" id="SignalP"/>
    </source>
</evidence>
<dbReference type="Gene3D" id="3.10.450.50">
    <property type="match status" value="1"/>
</dbReference>
<evidence type="ECO:0000313" key="4">
    <source>
        <dbReference type="Proteomes" id="UP000749559"/>
    </source>
</evidence>
<protein>
    <recommendedName>
        <fullName evidence="2">DUF4440 domain-containing protein</fullName>
    </recommendedName>
</protein>
<dbReference type="InterPro" id="IPR032710">
    <property type="entry name" value="NTF2-like_dom_sf"/>
</dbReference>
<name>A0A8S4P0R9_OWEFU</name>
<evidence type="ECO:0000313" key="3">
    <source>
        <dbReference type="EMBL" id="CAH1786535.1"/>
    </source>
</evidence>
<feature type="chain" id="PRO_5035944891" description="DUF4440 domain-containing protein" evidence="1">
    <location>
        <begin position="23"/>
        <end position="148"/>
    </location>
</feature>
<gene>
    <name evidence="3" type="ORF">OFUS_LOCUS12417</name>
</gene>
<keyword evidence="1" id="KW-0732">Signal</keyword>
<feature type="signal peptide" evidence="1">
    <location>
        <begin position="1"/>
        <end position="22"/>
    </location>
</feature>
<evidence type="ECO:0000259" key="2">
    <source>
        <dbReference type="Pfam" id="PF14534"/>
    </source>
</evidence>
<accession>A0A8S4P0R9</accession>
<comment type="caution">
    <text evidence="3">The sequence shown here is derived from an EMBL/GenBank/DDBJ whole genome shotgun (WGS) entry which is preliminary data.</text>
</comment>
<dbReference type="SUPFAM" id="SSF54427">
    <property type="entry name" value="NTF2-like"/>
    <property type="match status" value="1"/>
</dbReference>
<dbReference type="EMBL" id="CAIIXF020000006">
    <property type="protein sequence ID" value="CAH1786535.1"/>
    <property type="molecule type" value="Genomic_DNA"/>
</dbReference>
<feature type="domain" description="DUF4440" evidence="2">
    <location>
        <begin position="31"/>
        <end position="137"/>
    </location>
</feature>
<dbReference type="AlphaFoldDB" id="A0A8S4P0R9"/>
<dbReference type="Pfam" id="PF14534">
    <property type="entry name" value="DUF4440"/>
    <property type="match status" value="1"/>
</dbReference>
<dbReference type="InterPro" id="IPR027843">
    <property type="entry name" value="DUF4440"/>
</dbReference>